<dbReference type="Gene3D" id="3.30.450.40">
    <property type="match status" value="2"/>
</dbReference>
<keyword evidence="3" id="KW-1185">Reference proteome</keyword>
<dbReference type="RefSeq" id="WP_205182382.1">
    <property type="nucleotide sequence ID" value="NZ_JAFBFC010000001.1"/>
</dbReference>
<proteinExistence type="predicted"/>
<name>A0ABS2QRQ1_9BACI</name>
<dbReference type="EMBL" id="JAFBFC010000001">
    <property type="protein sequence ID" value="MBM7701194.1"/>
    <property type="molecule type" value="Genomic_DNA"/>
</dbReference>
<dbReference type="Pfam" id="PF00990">
    <property type="entry name" value="GGDEF"/>
    <property type="match status" value="1"/>
</dbReference>
<dbReference type="SMART" id="SM00267">
    <property type="entry name" value="GGDEF"/>
    <property type="match status" value="1"/>
</dbReference>
<protein>
    <submittedName>
        <fullName evidence="2">Diguanylate cyclase (GGDEF)-like protein</fullName>
    </submittedName>
</protein>
<dbReference type="PANTHER" id="PTHR45138">
    <property type="entry name" value="REGULATORY COMPONENTS OF SENSORY TRANSDUCTION SYSTEM"/>
    <property type="match status" value="1"/>
</dbReference>
<dbReference type="InterPro" id="IPR043128">
    <property type="entry name" value="Rev_trsase/Diguanyl_cyclase"/>
</dbReference>
<sequence>MNELNKRNLEYLQAYFFKVLSLDENTSSLQYMMNKIVKFLVKEYSLQSVSFIIWDEFTNRYTVESTTNEIERESVSHLVFEAFSFLRQQNQQSFTVEGNDVSICLRTDEKKYYLHIVQSEESQIDAEFWEQLSTECGKMLELLLTYKRAVSQEMKYEQLYQITTKFHLSLEMEDILEETVYTLQKVYPDFTYLLLLSYDNKNDRKLPIEYLQYDNKNISEKAMEAYVCGEVEVEYDLVNQSAILYAPLKGKQGNYGVLQVVTEDKELFSKDIVKFITVLAHTAGSALEKAQLYAQSRRLIDDLRLINETSHQLNSNLRLTDTICYMSHQIRESFHAQEVGFVLFSEHSDKYQLLKGSTLFFSESSAHFYIEYVYNRLQEEKEAIFVNESPFSFSNEEMYYHSIIAVPMVQNGVVKGAAIVLHSDPYSFTFDTFKLLQSLIHHSTLAFTNSMLREELEKLVVTDHLTGLYARNYLDDKVEKSMIQDPCGTFLLIDIDDFKKVNDTYGHQIGDQIIIQIANIIIQNIRVKDVGARWGGEELAVYLPSVPIELGVTIAERLVKKVEAETKPSATISCGVSCWSRDKVDTLEELVLRADQALYCAKDLGKNRVVVEREKENTSYSEK</sequence>
<dbReference type="Proteomes" id="UP000809829">
    <property type="component" value="Unassembled WGS sequence"/>
</dbReference>
<dbReference type="InterPro" id="IPR000160">
    <property type="entry name" value="GGDEF_dom"/>
</dbReference>
<evidence type="ECO:0000313" key="2">
    <source>
        <dbReference type="EMBL" id="MBM7701194.1"/>
    </source>
</evidence>
<dbReference type="PANTHER" id="PTHR45138:SF9">
    <property type="entry name" value="DIGUANYLATE CYCLASE DGCM-RELATED"/>
    <property type="match status" value="1"/>
</dbReference>
<dbReference type="InterPro" id="IPR029016">
    <property type="entry name" value="GAF-like_dom_sf"/>
</dbReference>
<dbReference type="SUPFAM" id="SSF55781">
    <property type="entry name" value="GAF domain-like"/>
    <property type="match status" value="2"/>
</dbReference>
<reference evidence="2 3" key="1">
    <citation type="submission" date="2021-01" db="EMBL/GenBank/DDBJ databases">
        <title>Genomic Encyclopedia of Type Strains, Phase IV (KMG-IV): sequencing the most valuable type-strain genomes for metagenomic binning, comparative biology and taxonomic classification.</title>
        <authorList>
            <person name="Goeker M."/>
        </authorList>
    </citation>
    <scope>NUCLEOTIDE SEQUENCE [LARGE SCALE GENOMIC DNA]</scope>
    <source>
        <strain evidence="2 3">DSM 104297</strain>
    </source>
</reference>
<dbReference type="CDD" id="cd01949">
    <property type="entry name" value="GGDEF"/>
    <property type="match status" value="1"/>
</dbReference>
<dbReference type="NCBIfam" id="TIGR00254">
    <property type="entry name" value="GGDEF"/>
    <property type="match status" value="1"/>
</dbReference>
<dbReference type="SUPFAM" id="SSF55073">
    <property type="entry name" value="Nucleotide cyclase"/>
    <property type="match status" value="1"/>
</dbReference>
<organism evidence="2 3">
    <name type="scientific">Priestia iocasae</name>
    <dbReference type="NCBI Taxonomy" id="2291674"/>
    <lineage>
        <taxon>Bacteria</taxon>
        <taxon>Bacillati</taxon>
        <taxon>Bacillota</taxon>
        <taxon>Bacilli</taxon>
        <taxon>Bacillales</taxon>
        <taxon>Bacillaceae</taxon>
        <taxon>Priestia</taxon>
    </lineage>
</organism>
<comment type="caution">
    <text evidence="2">The sequence shown here is derived from an EMBL/GenBank/DDBJ whole genome shotgun (WGS) entry which is preliminary data.</text>
</comment>
<evidence type="ECO:0000313" key="3">
    <source>
        <dbReference type="Proteomes" id="UP000809829"/>
    </source>
</evidence>
<feature type="domain" description="GGDEF" evidence="1">
    <location>
        <begin position="486"/>
        <end position="614"/>
    </location>
</feature>
<dbReference type="InterPro" id="IPR029787">
    <property type="entry name" value="Nucleotide_cyclase"/>
</dbReference>
<gene>
    <name evidence="2" type="ORF">JOC83_000020</name>
</gene>
<evidence type="ECO:0000259" key="1">
    <source>
        <dbReference type="PROSITE" id="PS50887"/>
    </source>
</evidence>
<dbReference type="InterPro" id="IPR050469">
    <property type="entry name" value="Diguanylate_Cyclase"/>
</dbReference>
<dbReference type="Gene3D" id="3.30.70.270">
    <property type="match status" value="1"/>
</dbReference>
<accession>A0ABS2QRQ1</accession>
<dbReference type="PROSITE" id="PS50887">
    <property type="entry name" value="GGDEF"/>
    <property type="match status" value="1"/>
</dbReference>